<evidence type="ECO:0000313" key="8">
    <source>
        <dbReference type="EMBL" id="GBM15289.1"/>
    </source>
</evidence>
<evidence type="ECO:0000313" key="9">
    <source>
        <dbReference type="Proteomes" id="UP000499080"/>
    </source>
</evidence>
<dbReference type="PANTHER" id="PTHR10033">
    <property type="entry name" value="CALSEQUESTRIN"/>
    <property type="match status" value="1"/>
</dbReference>
<accession>A0A4Y2DGE1</accession>
<proteinExistence type="inferred from homology"/>
<dbReference type="Proteomes" id="UP000499080">
    <property type="component" value="Unassembled WGS sequence"/>
</dbReference>
<dbReference type="Pfam" id="PF01216">
    <property type="entry name" value="Calsequestrin"/>
    <property type="match status" value="2"/>
</dbReference>
<dbReference type="OrthoDB" id="10039395at2759"/>
<protein>
    <recommendedName>
        <fullName evidence="6">Calsequestrin</fullName>
    </recommendedName>
</protein>
<evidence type="ECO:0000256" key="4">
    <source>
        <dbReference type="ARBA" id="ARBA00022951"/>
    </source>
</evidence>
<dbReference type="InterPro" id="IPR013783">
    <property type="entry name" value="Ig-like_fold"/>
</dbReference>
<keyword evidence="5" id="KW-0514">Muscle protein</keyword>
<dbReference type="PANTHER" id="PTHR10033:SF0">
    <property type="entry name" value="CALSEQUESTRIN"/>
    <property type="match status" value="1"/>
</dbReference>
<dbReference type="InterPro" id="IPR003599">
    <property type="entry name" value="Ig_sub"/>
</dbReference>
<evidence type="ECO:0000256" key="2">
    <source>
        <dbReference type="ARBA" id="ARBA00010987"/>
    </source>
</evidence>
<name>A0A4Y2DGE1_ARAVE</name>
<gene>
    <name evidence="8" type="primary">CASQ1</name>
    <name evidence="8" type="ORF">AVEN_144069_1</name>
</gene>
<dbReference type="GO" id="GO:0051279">
    <property type="term" value="P:regulation of release of sequestered calcium ion into cytosol"/>
    <property type="evidence" value="ECO:0007669"/>
    <property type="project" value="TreeGrafter"/>
</dbReference>
<dbReference type="InterPro" id="IPR036179">
    <property type="entry name" value="Ig-like_dom_sf"/>
</dbReference>
<dbReference type="PROSITE" id="PS50835">
    <property type="entry name" value="IG_LIKE"/>
    <property type="match status" value="1"/>
</dbReference>
<evidence type="ECO:0000256" key="1">
    <source>
        <dbReference type="ARBA" id="ARBA00004564"/>
    </source>
</evidence>
<dbReference type="Gene3D" id="2.60.40.10">
    <property type="entry name" value="Immunoglobulins"/>
    <property type="match status" value="1"/>
</dbReference>
<dbReference type="InterPro" id="IPR007110">
    <property type="entry name" value="Ig-like_dom"/>
</dbReference>
<dbReference type="InterPro" id="IPR001393">
    <property type="entry name" value="Calsequestrin"/>
</dbReference>
<keyword evidence="4" id="KW-0703">Sarcoplasmic reticulum</keyword>
<dbReference type="EMBL" id="BGPR01000357">
    <property type="protein sequence ID" value="GBM15289.1"/>
    <property type="molecule type" value="Genomic_DNA"/>
</dbReference>
<feature type="non-terminal residue" evidence="8">
    <location>
        <position position="1"/>
    </location>
</feature>
<comment type="function">
    <text evidence="6">Calsequestrin is a high-capacity, moderate affinity, calcium-binding protein and thus acts as an internal calcium store in muscle.</text>
</comment>
<dbReference type="SUPFAM" id="SSF52833">
    <property type="entry name" value="Thioredoxin-like"/>
    <property type="match status" value="1"/>
</dbReference>
<comment type="similarity">
    <text evidence="2 6">Belongs to the calsequestrin family.</text>
</comment>
<dbReference type="GO" id="GO:0005509">
    <property type="term" value="F:calcium ion binding"/>
    <property type="evidence" value="ECO:0007669"/>
    <property type="project" value="InterPro"/>
</dbReference>
<reference evidence="8 9" key="1">
    <citation type="journal article" date="2019" name="Sci. Rep.">
        <title>Orb-weaving spider Araneus ventricosus genome elucidates the spidroin gene catalogue.</title>
        <authorList>
            <person name="Kono N."/>
            <person name="Nakamura H."/>
            <person name="Ohtoshi R."/>
            <person name="Moran D.A.P."/>
            <person name="Shinohara A."/>
            <person name="Yoshida Y."/>
            <person name="Fujiwara M."/>
            <person name="Mori M."/>
            <person name="Tomita M."/>
            <person name="Arakawa K."/>
        </authorList>
    </citation>
    <scope>NUCLEOTIDE SEQUENCE [LARGE SCALE GENOMIC DNA]</scope>
</reference>
<organism evidence="8 9">
    <name type="scientific">Araneus ventricosus</name>
    <name type="common">Orbweaver spider</name>
    <name type="synonym">Epeira ventricosa</name>
    <dbReference type="NCBI Taxonomy" id="182803"/>
    <lineage>
        <taxon>Eukaryota</taxon>
        <taxon>Metazoa</taxon>
        <taxon>Ecdysozoa</taxon>
        <taxon>Arthropoda</taxon>
        <taxon>Chelicerata</taxon>
        <taxon>Arachnida</taxon>
        <taxon>Araneae</taxon>
        <taxon>Araneomorphae</taxon>
        <taxon>Entelegynae</taxon>
        <taxon>Araneoidea</taxon>
        <taxon>Araneidae</taxon>
        <taxon>Araneus</taxon>
    </lineage>
</organism>
<evidence type="ECO:0000259" key="7">
    <source>
        <dbReference type="PROSITE" id="PS50835"/>
    </source>
</evidence>
<sequence>ITAQVLRKKNSIVCEALPDVINTAQTSGVISIQANPGDVYIYKKGRGIPYYGKRSTRALLNHLFKVNGTEINVITGKIDKLAMDAVEEMKLIGFFMQGTADHQAFEEAAARLSPSIRFYAAYDRVPASAADIEAFVKANQGSILTKINEHNLNNPALFDPSKILVLAIAEEASSFGGYFYRLITKLARNVTNNTEFANLNIVWLEPEIFPTIHLVMDELETTLGIPNKLPAFGSLNITTLQSSWLNTALLNCSGDKNSDIQNLQVLLEFLTGVVTNTLTPIKIGVQAFVETPTAQTVVENSDITLECVVENPVGDCLWLKDGKNIGYNLDRYPHYNWRGDRLAGDCSLVISGAKAGRDNGEWICEVTGDQENPTLTSTPVKVLITAAEPSPPESTKTEL</sequence>
<dbReference type="InterPro" id="IPR036249">
    <property type="entry name" value="Thioredoxin-like_sf"/>
</dbReference>
<keyword evidence="3 6" id="KW-0106">Calcium</keyword>
<dbReference type="SMART" id="SM00409">
    <property type="entry name" value="IG"/>
    <property type="match status" value="1"/>
</dbReference>
<evidence type="ECO:0000256" key="5">
    <source>
        <dbReference type="ARBA" id="ARBA00023179"/>
    </source>
</evidence>
<dbReference type="GO" id="GO:0033018">
    <property type="term" value="C:sarcoplasmic reticulum lumen"/>
    <property type="evidence" value="ECO:0007669"/>
    <property type="project" value="UniProtKB-SubCell"/>
</dbReference>
<feature type="domain" description="Ig-like" evidence="7">
    <location>
        <begin position="280"/>
        <end position="376"/>
    </location>
</feature>
<evidence type="ECO:0000256" key="3">
    <source>
        <dbReference type="ARBA" id="ARBA00022837"/>
    </source>
</evidence>
<dbReference type="Gene3D" id="3.40.30.10">
    <property type="entry name" value="Glutaredoxin"/>
    <property type="match status" value="2"/>
</dbReference>
<dbReference type="SUPFAM" id="SSF48726">
    <property type="entry name" value="Immunoglobulin"/>
    <property type="match status" value="1"/>
</dbReference>
<keyword evidence="9" id="KW-1185">Reference proteome</keyword>
<comment type="subcellular location">
    <subcellularLocation>
        <location evidence="1">Sarcoplasmic reticulum lumen</location>
    </subcellularLocation>
</comment>
<evidence type="ECO:0000256" key="6">
    <source>
        <dbReference type="RuleBase" id="RU000648"/>
    </source>
</evidence>
<dbReference type="AlphaFoldDB" id="A0A4Y2DGE1"/>
<comment type="caution">
    <text evidence="8">The sequence shown here is derived from an EMBL/GenBank/DDBJ whole genome shotgun (WGS) entry which is preliminary data.</text>
</comment>